<dbReference type="GO" id="GO:0032588">
    <property type="term" value="C:trans-Golgi network membrane"/>
    <property type="evidence" value="ECO:0007669"/>
    <property type="project" value="TreeGrafter"/>
</dbReference>
<dbReference type="EMBL" id="HE573027">
    <property type="protein sequence ID" value="CCC52568.1"/>
    <property type="molecule type" value="Genomic_DNA"/>
</dbReference>
<keyword evidence="2 7" id="KW-0812">Transmembrane</keyword>
<gene>
    <name evidence="8" type="ORF">TVY486_1100530</name>
</gene>
<dbReference type="InterPro" id="IPR007273">
    <property type="entry name" value="SCAMP"/>
</dbReference>
<feature type="compositionally biased region" description="Polar residues" evidence="6">
    <location>
        <begin position="1"/>
        <end position="10"/>
    </location>
</feature>
<dbReference type="AlphaFoldDB" id="G0U9T7"/>
<dbReference type="OMA" id="NWIATCV"/>
<evidence type="ECO:0000256" key="6">
    <source>
        <dbReference type="SAM" id="MobiDB-lite"/>
    </source>
</evidence>
<feature type="region of interest" description="Disordered" evidence="6">
    <location>
        <begin position="1"/>
        <end position="88"/>
    </location>
</feature>
<dbReference type="PANTHER" id="PTHR10687">
    <property type="entry name" value="SECRETORY CARRIER-ASSOCIATED MEMBRANE PROTEIN SCAMP"/>
    <property type="match status" value="1"/>
</dbReference>
<feature type="compositionally biased region" description="Polar residues" evidence="6">
    <location>
        <begin position="64"/>
        <end position="73"/>
    </location>
</feature>
<evidence type="ECO:0000256" key="1">
    <source>
        <dbReference type="ARBA" id="ARBA00004141"/>
    </source>
</evidence>
<evidence type="ECO:0008006" key="9">
    <source>
        <dbReference type="Google" id="ProtNLM"/>
    </source>
</evidence>
<name>G0U9T7_TRYVY</name>
<organism evidence="8">
    <name type="scientific">Trypanosoma vivax (strain Y486)</name>
    <dbReference type="NCBI Taxonomy" id="1055687"/>
    <lineage>
        <taxon>Eukaryota</taxon>
        <taxon>Discoba</taxon>
        <taxon>Euglenozoa</taxon>
        <taxon>Kinetoplastea</taxon>
        <taxon>Metakinetoplastina</taxon>
        <taxon>Trypanosomatida</taxon>
        <taxon>Trypanosomatidae</taxon>
        <taxon>Trypanosoma</taxon>
        <taxon>Duttonella</taxon>
    </lineage>
</organism>
<comment type="subcellular location">
    <subcellularLocation>
        <location evidence="1">Membrane</location>
        <topology evidence="1">Multi-pass membrane protein</topology>
    </subcellularLocation>
</comment>
<evidence type="ECO:0000256" key="5">
    <source>
        <dbReference type="SAM" id="Coils"/>
    </source>
</evidence>
<feature type="transmembrane region" description="Helical" evidence="7">
    <location>
        <begin position="204"/>
        <end position="228"/>
    </location>
</feature>
<feature type="transmembrane region" description="Helical" evidence="7">
    <location>
        <begin position="240"/>
        <end position="265"/>
    </location>
</feature>
<dbReference type="PANTHER" id="PTHR10687:SF85">
    <property type="entry name" value="SCAMP FAMILY PROTEIN"/>
    <property type="match status" value="1"/>
</dbReference>
<evidence type="ECO:0000256" key="4">
    <source>
        <dbReference type="ARBA" id="ARBA00023136"/>
    </source>
</evidence>
<feature type="coiled-coil region" evidence="5">
    <location>
        <begin position="145"/>
        <end position="172"/>
    </location>
</feature>
<evidence type="ECO:0000313" key="8">
    <source>
        <dbReference type="EMBL" id="CCC52568.1"/>
    </source>
</evidence>
<feature type="compositionally biased region" description="Basic and acidic residues" evidence="6">
    <location>
        <begin position="48"/>
        <end position="61"/>
    </location>
</feature>
<feature type="transmembrane region" description="Helical" evidence="7">
    <location>
        <begin position="318"/>
        <end position="342"/>
    </location>
</feature>
<dbReference type="GO" id="GO:0015031">
    <property type="term" value="P:protein transport"/>
    <property type="evidence" value="ECO:0007669"/>
    <property type="project" value="InterPro"/>
</dbReference>
<dbReference type="InterPro" id="IPR036259">
    <property type="entry name" value="MFS_trans_sf"/>
</dbReference>
<feature type="transmembrane region" description="Helical" evidence="7">
    <location>
        <begin position="277"/>
        <end position="298"/>
    </location>
</feature>
<dbReference type="Pfam" id="PF04144">
    <property type="entry name" value="SCAMP"/>
    <property type="match status" value="1"/>
</dbReference>
<evidence type="ECO:0000256" key="3">
    <source>
        <dbReference type="ARBA" id="ARBA00022989"/>
    </source>
</evidence>
<evidence type="ECO:0000256" key="7">
    <source>
        <dbReference type="SAM" id="Phobius"/>
    </source>
</evidence>
<evidence type="ECO:0000256" key="2">
    <source>
        <dbReference type="ARBA" id="ARBA00022692"/>
    </source>
</evidence>
<keyword evidence="3 7" id="KW-1133">Transmembrane helix</keyword>
<accession>G0U9T7</accession>
<proteinExistence type="predicted"/>
<reference evidence="8" key="1">
    <citation type="journal article" date="2012" name="Proc. Natl. Acad. Sci. U.S.A.">
        <title>Antigenic diversity is generated by distinct evolutionary mechanisms in African trypanosome species.</title>
        <authorList>
            <person name="Jackson A.P."/>
            <person name="Berry A."/>
            <person name="Aslett M."/>
            <person name="Allison H.C."/>
            <person name="Burton P."/>
            <person name="Vavrova-Anderson J."/>
            <person name="Brown R."/>
            <person name="Browne H."/>
            <person name="Corton N."/>
            <person name="Hauser H."/>
            <person name="Gamble J."/>
            <person name="Gilderthorp R."/>
            <person name="Marcello L."/>
            <person name="McQuillan J."/>
            <person name="Otto T.D."/>
            <person name="Quail M.A."/>
            <person name="Sanders M.J."/>
            <person name="van Tonder A."/>
            <person name="Ginger M.L."/>
            <person name="Field M.C."/>
            <person name="Barry J.D."/>
            <person name="Hertz-Fowler C."/>
            <person name="Berriman M."/>
        </authorList>
    </citation>
    <scope>NUCLEOTIDE SEQUENCE</scope>
    <source>
        <strain evidence="8">Y486</strain>
    </source>
</reference>
<sequence>MYRYGSSGNELQREYTFGEVNASEKQSKTALRTSKNSSELEEVSMFSDEEKQSPRSNRNENEESQPSVKNSPGKSPVVRRTPENRNVVAPVKNSAVVVSTATESKKDTETKNIINGAIDFMKANTSKKVPEGNERAMLEQRWLLAQAEEKRLDALEARLTQDENSTERLRLAPNFPNFLCIKPMVYYNLESVPEQRRRHTKLNFYSWIFSSALHAVNSVVAIIVVFMPDVGKSEVKFDPAMTTILAIIYLLGIPAGFVMYHWPVYKACCSGRSTMHLLSLCGLLLAALFCSFMFIGPVDYAACGILFAIATAKTKSQYLLIPICLVAFMWAFQVACLSYTLWKQWILYRLDVRAQQVVRRQMENIIGV</sequence>
<protein>
    <recommendedName>
        <fullName evidence="9">Secretory carrier membrane protein</fullName>
    </recommendedName>
</protein>
<keyword evidence="4 7" id="KW-0472">Membrane</keyword>
<dbReference type="GO" id="GO:0055038">
    <property type="term" value="C:recycling endosome membrane"/>
    <property type="evidence" value="ECO:0007669"/>
    <property type="project" value="TreeGrafter"/>
</dbReference>
<keyword evidence="5" id="KW-0175">Coiled coil</keyword>
<feature type="compositionally biased region" description="Polar residues" evidence="6">
    <location>
        <begin position="28"/>
        <end position="37"/>
    </location>
</feature>
<dbReference type="SUPFAM" id="SSF103473">
    <property type="entry name" value="MFS general substrate transporter"/>
    <property type="match status" value="1"/>
</dbReference>
<dbReference type="VEuPathDB" id="TriTrypDB:TvY486_1100530"/>